<dbReference type="RefSeq" id="WP_024096920.1">
    <property type="nucleotide sequence ID" value="NZ_CP010588.1"/>
</dbReference>
<evidence type="ECO:0000256" key="1">
    <source>
        <dbReference type="ARBA" id="ARBA00004141"/>
    </source>
</evidence>
<feature type="transmembrane region" description="Helical" evidence="5">
    <location>
        <begin position="265"/>
        <end position="282"/>
    </location>
</feature>
<feature type="transmembrane region" description="Helical" evidence="5">
    <location>
        <begin position="32"/>
        <end position="56"/>
    </location>
</feature>
<reference evidence="6 7" key="1">
    <citation type="journal article" date="2017" name="Front. Microbiol.">
        <title>Phaeobacter piscinae sp. nov., a species of the Roseobacter group and potential aquaculture probiont.</title>
        <authorList>
            <person name="Sonnenschein E.C."/>
            <person name="Phippen C.B.W."/>
            <person name="Nielsen K.F."/>
            <person name="Mateiu R.V."/>
            <person name="Melchiorsen J."/>
            <person name="Gram L."/>
            <person name="Overmann J."/>
            <person name="Freese H.M."/>
        </authorList>
    </citation>
    <scope>NUCLEOTIDE SEQUENCE [LARGE SCALE GENOMIC DNA]</scope>
    <source>
        <strain evidence="6 7">P63</strain>
    </source>
</reference>
<feature type="transmembrane region" description="Helical" evidence="5">
    <location>
        <begin position="130"/>
        <end position="148"/>
    </location>
</feature>
<dbReference type="AlphaFoldDB" id="A0AAC9Z8H0"/>
<name>A0AAC9Z8H0_9RHOB</name>
<feature type="transmembrane region" description="Helical" evidence="5">
    <location>
        <begin position="199"/>
        <end position="220"/>
    </location>
</feature>
<sequence>MSALTTSLVTTAALLPEPAVLAQMAGLLIVTGAVAGVLAGLLGVGGGIVLVPAFFYVFQTLGYGGDQLMQMCLATSLATIIVTSLRSVMSHNKKGAVDWEILRGWGPGIAIGAIIGVTVASSLRSTTLQALFGVLALVIGLYMAFGRADWRLGQEMPKGARRMVLSPMVGFLSVLMGIGGGSFGVPLMSLHATPIHRAVATAAGFGVIIAVPSVIGFLFLPVEASVRPPLTVGAVNLVAFVVVIAMTLITAPWGVKQAHAMDPKPLKRVFAVFLILVALNMLRKSLGF</sequence>
<feature type="transmembrane region" description="Helical" evidence="5">
    <location>
        <begin position="68"/>
        <end position="85"/>
    </location>
</feature>
<dbReference type="PANTHER" id="PTHR43483">
    <property type="entry name" value="MEMBRANE TRANSPORTER PROTEIN HI_0806-RELATED"/>
    <property type="match status" value="1"/>
</dbReference>
<comment type="subcellular location">
    <subcellularLocation>
        <location evidence="5">Cell membrane</location>
        <topology evidence="5">Multi-pass membrane protein</topology>
    </subcellularLocation>
    <subcellularLocation>
        <location evidence="1">Membrane</location>
        <topology evidence="1">Multi-pass membrane protein</topology>
    </subcellularLocation>
</comment>
<protein>
    <recommendedName>
        <fullName evidence="5">Probable membrane transporter protein</fullName>
    </recommendedName>
</protein>
<dbReference type="EMBL" id="CP010784">
    <property type="protein sequence ID" value="ATF05543.1"/>
    <property type="molecule type" value="Genomic_DNA"/>
</dbReference>
<accession>A0AAC9Z8H0</accession>
<gene>
    <name evidence="6" type="ORF">PhaeoP63_01462</name>
</gene>
<dbReference type="InterPro" id="IPR002781">
    <property type="entry name" value="TM_pro_TauE-like"/>
</dbReference>
<evidence type="ECO:0000256" key="4">
    <source>
        <dbReference type="ARBA" id="ARBA00023136"/>
    </source>
</evidence>
<feature type="transmembrane region" description="Helical" evidence="5">
    <location>
        <begin position="105"/>
        <end position="123"/>
    </location>
</feature>
<organism evidence="6 7">
    <name type="scientific">Phaeobacter gallaeciensis</name>
    <dbReference type="NCBI Taxonomy" id="60890"/>
    <lineage>
        <taxon>Bacteria</taxon>
        <taxon>Pseudomonadati</taxon>
        <taxon>Pseudomonadota</taxon>
        <taxon>Alphaproteobacteria</taxon>
        <taxon>Rhodobacterales</taxon>
        <taxon>Roseobacteraceae</taxon>
        <taxon>Phaeobacter</taxon>
    </lineage>
</organism>
<evidence type="ECO:0000313" key="6">
    <source>
        <dbReference type="EMBL" id="ATF05543.1"/>
    </source>
</evidence>
<keyword evidence="2 5" id="KW-0812">Transmembrane</keyword>
<dbReference type="GO" id="GO:0005886">
    <property type="term" value="C:plasma membrane"/>
    <property type="evidence" value="ECO:0007669"/>
    <property type="project" value="UniProtKB-SubCell"/>
</dbReference>
<keyword evidence="5" id="KW-1003">Cell membrane</keyword>
<feature type="transmembrane region" description="Helical" evidence="5">
    <location>
        <begin position="168"/>
        <end position="187"/>
    </location>
</feature>
<comment type="similarity">
    <text evidence="5">Belongs to the 4-toluene sulfonate uptake permease (TSUP) (TC 2.A.102) family.</text>
</comment>
<dbReference type="Pfam" id="PF01925">
    <property type="entry name" value="TauE"/>
    <property type="match status" value="1"/>
</dbReference>
<dbReference type="Proteomes" id="UP000217545">
    <property type="component" value="Chromosome"/>
</dbReference>
<evidence type="ECO:0000256" key="2">
    <source>
        <dbReference type="ARBA" id="ARBA00022692"/>
    </source>
</evidence>
<evidence type="ECO:0000256" key="5">
    <source>
        <dbReference type="RuleBase" id="RU363041"/>
    </source>
</evidence>
<dbReference type="PANTHER" id="PTHR43483:SF3">
    <property type="entry name" value="MEMBRANE TRANSPORTER PROTEIN HI_0806-RELATED"/>
    <property type="match status" value="1"/>
</dbReference>
<dbReference type="GeneID" id="31845886"/>
<proteinExistence type="inferred from homology"/>
<evidence type="ECO:0000313" key="7">
    <source>
        <dbReference type="Proteomes" id="UP000217545"/>
    </source>
</evidence>
<evidence type="ECO:0000256" key="3">
    <source>
        <dbReference type="ARBA" id="ARBA00022989"/>
    </source>
</evidence>
<keyword evidence="4 5" id="KW-0472">Membrane</keyword>
<keyword evidence="3 5" id="KW-1133">Transmembrane helix</keyword>
<feature type="transmembrane region" description="Helical" evidence="5">
    <location>
        <begin position="232"/>
        <end position="253"/>
    </location>
</feature>